<dbReference type="InterPro" id="IPR027410">
    <property type="entry name" value="TCP-1-like_intermed_sf"/>
</dbReference>
<dbReference type="AlphaFoldDB" id="A0AAN7U525"/>
<dbReference type="GO" id="GO:0051082">
    <property type="term" value="F:unfolded protein binding"/>
    <property type="evidence" value="ECO:0007669"/>
    <property type="project" value="InterPro"/>
</dbReference>
<dbReference type="Proteomes" id="UP001344447">
    <property type="component" value="Unassembled WGS sequence"/>
</dbReference>
<keyword evidence="13" id="KW-1185">Reference proteome</keyword>
<keyword evidence="6 9" id="KW-0067">ATP-binding</keyword>
<organism evidence="12 13">
    <name type="scientific">Dictyostelium firmibasis</name>
    <dbReference type="NCBI Taxonomy" id="79012"/>
    <lineage>
        <taxon>Eukaryota</taxon>
        <taxon>Amoebozoa</taxon>
        <taxon>Evosea</taxon>
        <taxon>Eumycetozoa</taxon>
        <taxon>Dictyostelia</taxon>
        <taxon>Dictyosteliales</taxon>
        <taxon>Dictyosteliaceae</taxon>
        <taxon>Dictyostelium</taxon>
    </lineage>
</organism>
<proteinExistence type="inferred from homology"/>
<feature type="compositionally biased region" description="Basic and acidic residues" evidence="11">
    <location>
        <begin position="17"/>
        <end position="27"/>
    </location>
</feature>
<dbReference type="InterPro" id="IPR017998">
    <property type="entry name" value="Chaperone_TCP-1"/>
</dbReference>
<dbReference type="PRINTS" id="PR00304">
    <property type="entry name" value="TCOMPLEXTCP1"/>
</dbReference>
<dbReference type="InterPro" id="IPR002194">
    <property type="entry name" value="Chaperonin_TCP-1_CS"/>
</dbReference>
<name>A0AAN7U525_9MYCE</name>
<comment type="subcellular location">
    <subcellularLocation>
        <location evidence="1">Cytoplasm</location>
    </subcellularLocation>
</comment>
<dbReference type="Gene3D" id="3.50.7.10">
    <property type="entry name" value="GroEL"/>
    <property type="match status" value="1"/>
</dbReference>
<dbReference type="GO" id="GO:0005737">
    <property type="term" value="C:cytoplasm"/>
    <property type="evidence" value="ECO:0007669"/>
    <property type="project" value="UniProtKB-SubCell"/>
</dbReference>
<comment type="function">
    <text evidence="8">Molecular chaperone; assists the folding of proteins upon ATP hydrolysis. Known to play a role, in vitro, in the folding of actin and tubulin.</text>
</comment>
<dbReference type="InterPro" id="IPR012717">
    <property type="entry name" value="Chap_CCT_delta"/>
</dbReference>
<dbReference type="FunFam" id="3.50.7.10:FF:000010">
    <property type="entry name" value="T-complex protein 1 subunit delta"/>
    <property type="match status" value="1"/>
</dbReference>
<comment type="similarity">
    <text evidence="2 9">Belongs to the TCP-1 chaperonin family.</text>
</comment>
<dbReference type="CDD" id="cd03338">
    <property type="entry name" value="TCP1_delta"/>
    <property type="match status" value="1"/>
</dbReference>
<dbReference type="InterPro" id="IPR002423">
    <property type="entry name" value="Cpn60/GroEL/TCP-1"/>
</dbReference>
<dbReference type="NCBIfam" id="NF041083">
    <property type="entry name" value="thermosome_beta"/>
    <property type="match status" value="1"/>
</dbReference>
<dbReference type="GO" id="GO:0005524">
    <property type="term" value="F:ATP binding"/>
    <property type="evidence" value="ECO:0007669"/>
    <property type="project" value="UniProtKB-KW"/>
</dbReference>
<feature type="region of interest" description="Disordered" evidence="11">
    <location>
        <begin position="1"/>
        <end position="27"/>
    </location>
</feature>
<evidence type="ECO:0000256" key="11">
    <source>
        <dbReference type="SAM" id="MobiDB-lite"/>
    </source>
</evidence>
<dbReference type="EMBL" id="JAVFKY010000001">
    <property type="protein sequence ID" value="KAK5582160.1"/>
    <property type="molecule type" value="Genomic_DNA"/>
</dbReference>
<evidence type="ECO:0000256" key="9">
    <source>
        <dbReference type="RuleBase" id="RU004187"/>
    </source>
</evidence>
<keyword evidence="5 9" id="KW-0547">Nucleotide-binding</keyword>
<gene>
    <name evidence="12" type="ORF">RB653_003743</name>
</gene>
<reference evidence="12 13" key="1">
    <citation type="submission" date="2023-11" db="EMBL/GenBank/DDBJ databases">
        <title>Dfirmibasis_genome.</title>
        <authorList>
            <person name="Edelbroek B."/>
            <person name="Kjellin J."/>
            <person name="Jerlstrom-Hultqvist J."/>
            <person name="Soderbom F."/>
        </authorList>
    </citation>
    <scope>NUCLEOTIDE SEQUENCE [LARGE SCALE GENOMIC DNA]</scope>
    <source>
        <strain evidence="12 13">TNS-C-14</strain>
    </source>
</reference>
<dbReference type="InterPro" id="IPR027413">
    <property type="entry name" value="GROEL-like_equatorial_sf"/>
</dbReference>
<accession>A0AAN7U525</accession>
<evidence type="ECO:0000313" key="12">
    <source>
        <dbReference type="EMBL" id="KAK5582160.1"/>
    </source>
</evidence>
<dbReference type="SUPFAM" id="SSF54849">
    <property type="entry name" value="GroEL-intermediate domain like"/>
    <property type="match status" value="1"/>
</dbReference>
<evidence type="ECO:0000256" key="5">
    <source>
        <dbReference type="ARBA" id="ARBA00022741"/>
    </source>
</evidence>
<keyword evidence="7 9" id="KW-0143">Chaperone</keyword>
<dbReference type="SUPFAM" id="SSF52029">
    <property type="entry name" value="GroEL apical domain-like"/>
    <property type="match status" value="1"/>
</dbReference>
<evidence type="ECO:0000313" key="13">
    <source>
        <dbReference type="Proteomes" id="UP001344447"/>
    </source>
</evidence>
<evidence type="ECO:0000256" key="6">
    <source>
        <dbReference type="ARBA" id="ARBA00022840"/>
    </source>
</evidence>
<evidence type="ECO:0000256" key="8">
    <source>
        <dbReference type="ARBA" id="ARBA00024677"/>
    </source>
</evidence>
<evidence type="ECO:0000256" key="7">
    <source>
        <dbReference type="ARBA" id="ARBA00023186"/>
    </source>
</evidence>
<dbReference type="Gene3D" id="1.10.560.10">
    <property type="entry name" value="GroEL-like equatorial domain"/>
    <property type="match status" value="1"/>
</dbReference>
<dbReference type="NCBIfam" id="TIGR02342">
    <property type="entry name" value="chap_CCT_delta"/>
    <property type="match status" value="1"/>
</dbReference>
<protein>
    <recommendedName>
        <fullName evidence="3 10">T-complex protein 1 subunit delta</fullName>
    </recommendedName>
</protein>
<evidence type="ECO:0000256" key="10">
    <source>
        <dbReference type="RuleBase" id="RU004192"/>
    </source>
</evidence>
<sequence length="534" mass="57055">MSAPATSAPAKMAPSRSDFDEKEKEKDVRTSNIVAARAVADAIRTSLGPKGMDKMIISPNNEVLISNDGATILQNLELRHPAAKMLAELAKAQDIEAGDGTTSVCVIAGSLLGAVSQLMGKGIHPSIISEAFNLALNKSLEVLVSMSVPVSLTDRVSLVKSATTSLNSKVVSQYTNLASIAVDAVLSVINPATAINVNLKDIKLIKKLGGTIEDTELVQGLVFDQTASHTAGGPTRIQNAKIGLIQFCLSAPKTYMDNNIVVSDYSKMDKVIKEEPKLILEMCRKIQKSGCNVLLVQKSILRDAVNDLSLHYLAKLKILVIKDIERDDIEFICNTIGCQPVANIDSFTADKLGKADLVEEVGTSDGKIVKITGIPNPGKTVTVLCRGSNKLVLDEAERSLHDALCVIRSLVKKKFLIAGGGAPEIEVSQQVTAYSKTLTGITSYCVRAYAEALEIIPYTLAENAGLHPISIVTELRNKHAQGEINSGINVRKGAITNILQENVVQPLLVSTSALTLATETVVMLLKIDDIATAR</sequence>
<dbReference type="InterPro" id="IPR027409">
    <property type="entry name" value="GroEL-like_apical_dom_sf"/>
</dbReference>
<dbReference type="PROSITE" id="PS00751">
    <property type="entry name" value="TCP1_2"/>
    <property type="match status" value="1"/>
</dbReference>
<dbReference type="InterPro" id="IPR054827">
    <property type="entry name" value="thermosome_alpha"/>
</dbReference>
<keyword evidence="4" id="KW-0963">Cytoplasm</keyword>
<comment type="caution">
    <text evidence="12">The sequence shown here is derived from an EMBL/GenBank/DDBJ whole genome shotgun (WGS) entry which is preliminary data.</text>
</comment>
<dbReference type="SUPFAM" id="SSF48592">
    <property type="entry name" value="GroEL equatorial domain-like"/>
    <property type="match status" value="1"/>
</dbReference>
<dbReference type="PROSITE" id="PS00750">
    <property type="entry name" value="TCP1_1"/>
    <property type="match status" value="1"/>
</dbReference>
<evidence type="ECO:0000256" key="1">
    <source>
        <dbReference type="ARBA" id="ARBA00004496"/>
    </source>
</evidence>
<dbReference type="NCBIfam" id="NF041082">
    <property type="entry name" value="thermosome_alpha"/>
    <property type="match status" value="1"/>
</dbReference>
<dbReference type="Pfam" id="PF00118">
    <property type="entry name" value="Cpn60_TCP1"/>
    <property type="match status" value="1"/>
</dbReference>
<evidence type="ECO:0000256" key="3">
    <source>
        <dbReference type="ARBA" id="ARBA00016107"/>
    </source>
</evidence>
<dbReference type="GO" id="GO:0016887">
    <property type="term" value="F:ATP hydrolysis activity"/>
    <property type="evidence" value="ECO:0007669"/>
    <property type="project" value="InterPro"/>
</dbReference>
<dbReference type="GO" id="GO:0140662">
    <property type="term" value="F:ATP-dependent protein folding chaperone"/>
    <property type="evidence" value="ECO:0007669"/>
    <property type="project" value="InterPro"/>
</dbReference>
<evidence type="ECO:0000256" key="2">
    <source>
        <dbReference type="ARBA" id="ARBA00008020"/>
    </source>
</evidence>
<dbReference type="Gene3D" id="3.30.260.10">
    <property type="entry name" value="TCP-1-like chaperonin intermediate domain"/>
    <property type="match status" value="1"/>
</dbReference>
<dbReference type="InterPro" id="IPR053374">
    <property type="entry name" value="TCP-1_chaperonin"/>
</dbReference>
<evidence type="ECO:0000256" key="4">
    <source>
        <dbReference type="ARBA" id="ARBA00022490"/>
    </source>
</evidence>
<dbReference type="PANTHER" id="PTHR11353">
    <property type="entry name" value="CHAPERONIN"/>
    <property type="match status" value="1"/>
</dbReference>
<dbReference type="PROSITE" id="PS00995">
    <property type="entry name" value="TCP1_3"/>
    <property type="match status" value="1"/>
</dbReference>